<dbReference type="KEGG" id="pmt:PMT_0628"/>
<dbReference type="Pfam" id="PF00581">
    <property type="entry name" value="Rhodanese"/>
    <property type="match status" value="1"/>
</dbReference>
<feature type="domain" description="Rhodanese" evidence="1">
    <location>
        <begin position="62"/>
        <end position="149"/>
    </location>
</feature>
<evidence type="ECO:0000259" key="1">
    <source>
        <dbReference type="PROSITE" id="PS50206"/>
    </source>
</evidence>
<evidence type="ECO:0000313" key="3">
    <source>
        <dbReference type="Proteomes" id="UP000001423"/>
    </source>
</evidence>
<dbReference type="HOGENOM" id="CLU_089574_13_3_3"/>
<dbReference type="InterPro" id="IPR036873">
    <property type="entry name" value="Rhodanese-like_dom_sf"/>
</dbReference>
<gene>
    <name evidence="2" type="ordered locus">PMT_0628</name>
</gene>
<dbReference type="eggNOG" id="COG0607">
    <property type="taxonomic scope" value="Bacteria"/>
</dbReference>
<proteinExistence type="predicted"/>
<dbReference type="SUPFAM" id="SSF52821">
    <property type="entry name" value="Rhodanese/Cell cycle control phosphatase"/>
    <property type="match status" value="1"/>
</dbReference>
<dbReference type="AlphaFoldDB" id="Q7V7V4"/>
<dbReference type="SMART" id="SM00450">
    <property type="entry name" value="RHOD"/>
    <property type="match status" value="1"/>
</dbReference>
<dbReference type="PANTHER" id="PTHR43629">
    <property type="entry name" value="PEPTIDYL-PROLYL CIS-TRANS ISOMERASE"/>
    <property type="match status" value="1"/>
</dbReference>
<dbReference type="PROSITE" id="PS50206">
    <property type="entry name" value="RHODANESE_3"/>
    <property type="match status" value="1"/>
</dbReference>
<dbReference type="Proteomes" id="UP000001423">
    <property type="component" value="Chromosome"/>
</dbReference>
<dbReference type="InterPro" id="IPR052204">
    <property type="entry name" value="PpiC/parvulin_rotamase"/>
</dbReference>
<dbReference type="InterPro" id="IPR001763">
    <property type="entry name" value="Rhodanese-like_dom"/>
</dbReference>
<dbReference type="Gene3D" id="3.40.250.10">
    <property type="entry name" value="Rhodanese-like domain"/>
    <property type="match status" value="1"/>
</dbReference>
<sequence>MIALHQTAIQDHPYQWRSKWNEMNETHIEANHLTMNQPTPTPISAKDLHRWLSDSSSLPICVDVREDQELELAPFPADVLHLPLSRSSDWMETLPQLLPNDRPVVVICHAGIRSWNFGTWLLEQEISYQVWNLEGGIDAWSINVDSSVPRY</sequence>
<name>Q7V7V4_PROMM</name>
<organism evidence="2 3">
    <name type="scientific">Prochlorococcus marinus (strain MIT 9313)</name>
    <dbReference type="NCBI Taxonomy" id="74547"/>
    <lineage>
        <taxon>Bacteria</taxon>
        <taxon>Bacillati</taxon>
        <taxon>Cyanobacteriota</taxon>
        <taxon>Cyanophyceae</taxon>
        <taxon>Synechococcales</taxon>
        <taxon>Prochlorococcaceae</taxon>
        <taxon>Prochlorococcus</taxon>
    </lineage>
</organism>
<accession>Q7V7V4</accession>
<keyword evidence="3" id="KW-1185">Reference proteome</keyword>
<protein>
    <recommendedName>
        <fullName evidence="1">Rhodanese domain-containing protein</fullName>
    </recommendedName>
</protein>
<evidence type="ECO:0000313" key="2">
    <source>
        <dbReference type="EMBL" id="CAE20803.1"/>
    </source>
</evidence>
<reference evidence="2 3" key="1">
    <citation type="journal article" date="2003" name="Nature">
        <title>Genome divergence in two Prochlorococcus ecotypes reflects oceanic niche differentiation.</title>
        <authorList>
            <person name="Rocap G."/>
            <person name="Larimer F.W."/>
            <person name="Lamerdin J.E."/>
            <person name="Malfatti S."/>
            <person name="Chain P."/>
            <person name="Ahlgren N.A."/>
            <person name="Arellano A."/>
            <person name="Coleman M."/>
            <person name="Hauser L."/>
            <person name="Hess W.R."/>
            <person name="Johnson Z.I."/>
            <person name="Land M.L."/>
            <person name="Lindell D."/>
            <person name="Post A.F."/>
            <person name="Regala W."/>
            <person name="Shah M."/>
            <person name="Shaw S.L."/>
            <person name="Steglich C."/>
            <person name="Sullivan M.B."/>
            <person name="Ting C.S."/>
            <person name="Tolonen A."/>
            <person name="Webb E.A."/>
            <person name="Zinser E.R."/>
            <person name="Chisholm S.W."/>
        </authorList>
    </citation>
    <scope>NUCLEOTIDE SEQUENCE [LARGE SCALE GENOMIC DNA]</scope>
    <source>
        <strain evidence="3">MIT 9313</strain>
    </source>
</reference>
<dbReference type="EMBL" id="BX548175">
    <property type="protein sequence ID" value="CAE20803.1"/>
    <property type="molecule type" value="Genomic_DNA"/>
</dbReference>
<dbReference type="PANTHER" id="PTHR43629:SF2">
    <property type="entry name" value="RHODANESE-LIKE_PPIC DOMAIN-CONTAINING PROTEIN 12, CHLOROPLASTIC"/>
    <property type="match status" value="1"/>
</dbReference>